<comment type="caution">
    <text evidence="1">The sequence shown here is derived from an EMBL/GenBank/DDBJ whole genome shotgun (WGS) entry which is preliminary data.</text>
</comment>
<accession>A0A9N9K885</accession>
<gene>
    <name evidence="1" type="ORF">RFULGI_LOCUS19236</name>
</gene>
<dbReference type="CDD" id="cd09917">
    <property type="entry name" value="F-box_SF"/>
    <property type="match status" value="1"/>
</dbReference>
<dbReference type="AlphaFoldDB" id="A0A9N9K885"/>
<name>A0A9N9K885_9GLOM</name>
<keyword evidence="2" id="KW-1185">Reference proteome</keyword>
<evidence type="ECO:0000313" key="2">
    <source>
        <dbReference type="Proteomes" id="UP000789396"/>
    </source>
</evidence>
<dbReference type="EMBL" id="CAJVPZ010092276">
    <property type="protein sequence ID" value="CAG8816083.1"/>
    <property type="molecule type" value="Genomic_DNA"/>
</dbReference>
<sequence>MDSTPVNTILLNNTESQKPAFSGKASIFEIANKANKAKFNELNHETFTLFKLPDKIKINIFKNFRSPMNLLLTSKFWHQLSQQ</sequence>
<protein>
    <submittedName>
        <fullName evidence="1">2447_t:CDS:1</fullName>
    </submittedName>
</protein>
<reference evidence="1" key="1">
    <citation type="submission" date="2021-06" db="EMBL/GenBank/DDBJ databases">
        <authorList>
            <person name="Kallberg Y."/>
            <person name="Tangrot J."/>
            <person name="Rosling A."/>
        </authorList>
    </citation>
    <scope>NUCLEOTIDE SEQUENCE</scope>
    <source>
        <strain evidence="1">IN212</strain>
    </source>
</reference>
<organism evidence="1 2">
    <name type="scientific">Racocetra fulgida</name>
    <dbReference type="NCBI Taxonomy" id="60492"/>
    <lineage>
        <taxon>Eukaryota</taxon>
        <taxon>Fungi</taxon>
        <taxon>Fungi incertae sedis</taxon>
        <taxon>Mucoromycota</taxon>
        <taxon>Glomeromycotina</taxon>
        <taxon>Glomeromycetes</taxon>
        <taxon>Diversisporales</taxon>
        <taxon>Gigasporaceae</taxon>
        <taxon>Racocetra</taxon>
    </lineage>
</organism>
<evidence type="ECO:0000313" key="1">
    <source>
        <dbReference type="EMBL" id="CAG8816083.1"/>
    </source>
</evidence>
<feature type="non-terminal residue" evidence="1">
    <location>
        <position position="83"/>
    </location>
</feature>
<dbReference type="Proteomes" id="UP000789396">
    <property type="component" value="Unassembled WGS sequence"/>
</dbReference>
<proteinExistence type="predicted"/>